<evidence type="ECO:0000256" key="1">
    <source>
        <dbReference type="SAM" id="Phobius"/>
    </source>
</evidence>
<keyword evidence="1" id="KW-0812">Transmembrane</keyword>
<keyword evidence="3" id="KW-1185">Reference proteome</keyword>
<name>A0ABS9XW19_9ACTN</name>
<evidence type="ECO:0000313" key="3">
    <source>
        <dbReference type="Proteomes" id="UP001165270"/>
    </source>
</evidence>
<reference evidence="2" key="1">
    <citation type="submission" date="2022-03" db="EMBL/GenBank/DDBJ databases">
        <title>Streptomyces 7R015 and 7R016 isolated from Barleria lupulina in Thailand.</title>
        <authorList>
            <person name="Kanchanasin P."/>
            <person name="Phongsopitanun W."/>
            <person name="Tanasupawat S."/>
        </authorList>
    </citation>
    <scope>NUCLEOTIDE SEQUENCE</scope>
    <source>
        <strain evidence="2">7R016</strain>
    </source>
</reference>
<sequence>MDGTTLGTVLAAVAGLVGSGVVWIGKRGENGVSRFNSVTDQIQEDNATLREQLSKRDELIGVLQDRRSTDIETITKLRIKVIQLGGDPDQ</sequence>
<evidence type="ECO:0000313" key="2">
    <source>
        <dbReference type="EMBL" id="MCI3246279.1"/>
    </source>
</evidence>
<organism evidence="2 3">
    <name type="scientific">Streptomyces spinosisporus</name>
    <dbReference type="NCBI Taxonomy" id="2927582"/>
    <lineage>
        <taxon>Bacteria</taxon>
        <taxon>Bacillati</taxon>
        <taxon>Actinomycetota</taxon>
        <taxon>Actinomycetes</taxon>
        <taxon>Kitasatosporales</taxon>
        <taxon>Streptomycetaceae</taxon>
        <taxon>Streptomyces</taxon>
    </lineage>
</organism>
<protein>
    <recommendedName>
        <fullName evidence="4">Secreted protein</fullName>
    </recommendedName>
</protein>
<dbReference type="RefSeq" id="WP_242713630.1">
    <property type="nucleotide sequence ID" value="NZ_JALDAX010000032.1"/>
</dbReference>
<proteinExistence type="predicted"/>
<feature type="transmembrane region" description="Helical" evidence="1">
    <location>
        <begin position="6"/>
        <end position="25"/>
    </location>
</feature>
<dbReference type="EMBL" id="JALDAX010000032">
    <property type="protein sequence ID" value="MCI3246279.1"/>
    <property type="molecule type" value="Genomic_DNA"/>
</dbReference>
<comment type="caution">
    <text evidence="2">The sequence shown here is derived from an EMBL/GenBank/DDBJ whole genome shotgun (WGS) entry which is preliminary data.</text>
</comment>
<gene>
    <name evidence="2" type="ORF">MQN93_41975</name>
</gene>
<evidence type="ECO:0008006" key="4">
    <source>
        <dbReference type="Google" id="ProtNLM"/>
    </source>
</evidence>
<keyword evidence="1" id="KW-0472">Membrane</keyword>
<keyword evidence="1" id="KW-1133">Transmembrane helix</keyword>
<dbReference type="Proteomes" id="UP001165270">
    <property type="component" value="Unassembled WGS sequence"/>
</dbReference>
<accession>A0ABS9XW19</accession>